<dbReference type="Pfam" id="PF08819">
    <property type="entry name" value="DUF1802"/>
    <property type="match status" value="1"/>
</dbReference>
<feature type="coiled-coil region" evidence="1">
    <location>
        <begin position="180"/>
        <end position="207"/>
    </location>
</feature>
<proteinExistence type="predicted"/>
<evidence type="ECO:0000313" key="3">
    <source>
        <dbReference type="EMBL" id="KAK9820331.1"/>
    </source>
</evidence>
<feature type="region of interest" description="Disordered" evidence="2">
    <location>
        <begin position="63"/>
        <end position="92"/>
    </location>
</feature>
<keyword evidence="1" id="KW-0175">Coiled coil</keyword>
<evidence type="ECO:0000256" key="1">
    <source>
        <dbReference type="SAM" id="Coils"/>
    </source>
</evidence>
<sequence length="829" mass="89073">MAAEAMPSLSPGDLLGSGLISIDFSGLTQFIKKLALQVQENTRELAESQSATAALRQEVGDLKAQLSQSTTSEQHLNGPASSSIQGPKQGASMTTDEAVAYARLAADEAKGEAARAGQKVLLLIEQLNTLERKVASVVSGSAKGRAAAPSTGDGTHRDVEMALLHASTAREIAENAGEEAAQLVSETQQAAAELKDLRKRMAAAEAGIADRASESQHRLSDVTASIKTLQDRITGASARTETVVLRLDTRSAELRQEFLDRLTDQNNRLQIQYDKLHTTMDAASHKVETTAASLSTGLLPINQRLVSLVERVAQVERDALKAADVVSPADLEKALSRCNEAPRNRFTLLETHINHLEGRLEECMYQKADRADVALKADVERKLAQVQQDLEHLIHDLEKRMEDALLGKADIASITAVEQRLHTRASQLETALLQGLRTLSDKMAAAVALKADLQEMQDFKVHIKAAIADLRDLMRDTAPSGLATHKQPDGQVTLCLSCDQPVRAASVVPSHHDGQNGASSSGPGRSSAEGWHNTFGGMSSTELVGASHNARLAAEREARRVTGGSPSNLGVTPQRVAVLQKTNSQGGNSGMAQRLAASPQLGQDLGSGLPCICSASATSPSVEDQNVNQAGALGLALKEWAVTCAALASGDQTVVLRKGGLREPTFKPAGKQFLLFPTSFHSEVSLMTPEASQKYAKELASDPKQLSTLHLDTVAEVTGAWTTTDPAMLERLSGFHVWAPAFLDTRLRWRPKQPVTILELRAWRLAAPLVTPPQDKYWGCFSWVTLDDRLAPGAWEQASPALDDEAFAAKQRQLRRALQSLDAVQELPV</sequence>
<feature type="compositionally biased region" description="Polar residues" evidence="2">
    <location>
        <begin position="65"/>
        <end position="92"/>
    </location>
</feature>
<dbReference type="EMBL" id="JALJOR010000003">
    <property type="protein sequence ID" value="KAK9820331.1"/>
    <property type="molecule type" value="Genomic_DNA"/>
</dbReference>
<feature type="region of interest" description="Disordered" evidence="2">
    <location>
        <begin position="508"/>
        <end position="573"/>
    </location>
</feature>
<gene>
    <name evidence="3" type="ORF">WJX72_009055</name>
</gene>
<feature type="compositionally biased region" description="Low complexity" evidence="2">
    <location>
        <begin position="517"/>
        <end position="530"/>
    </location>
</feature>
<protein>
    <submittedName>
        <fullName evidence="3">Uncharacterized protein</fullName>
    </submittedName>
</protein>
<dbReference type="InterPro" id="IPR014923">
    <property type="entry name" value="DUF1802"/>
</dbReference>
<dbReference type="Proteomes" id="UP001489004">
    <property type="component" value="Unassembled WGS sequence"/>
</dbReference>
<keyword evidence="4" id="KW-1185">Reference proteome</keyword>
<dbReference type="AlphaFoldDB" id="A0AAW1QG05"/>
<organism evidence="3 4">
    <name type="scientific">[Myrmecia] bisecta</name>
    <dbReference type="NCBI Taxonomy" id="41462"/>
    <lineage>
        <taxon>Eukaryota</taxon>
        <taxon>Viridiplantae</taxon>
        <taxon>Chlorophyta</taxon>
        <taxon>core chlorophytes</taxon>
        <taxon>Trebouxiophyceae</taxon>
        <taxon>Trebouxiales</taxon>
        <taxon>Trebouxiaceae</taxon>
        <taxon>Myrmecia</taxon>
    </lineage>
</organism>
<evidence type="ECO:0000313" key="4">
    <source>
        <dbReference type="Proteomes" id="UP001489004"/>
    </source>
</evidence>
<name>A0AAW1QG05_9CHLO</name>
<comment type="caution">
    <text evidence="3">The sequence shown here is derived from an EMBL/GenBank/DDBJ whole genome shotgun (WGS) entry which is preliminary data.</text>
</comment>
<accession>A0AAW1QG05</accession>
<evidence type="ECO:0000256" key="2">
    <source>
        <dbReference type="SAM" id="MobiDB-lite"/>
    </source>
</evidence>
<reference evidence="3 4" key="1">
    <citation type="journal article" date="2024" name="Nat. Commun.">
        <title>Phylogenomics reveals the evolutionary origins of lichenization in chlorophyte algae.</title>
        <authorList>
            <person name="Puginier C."/>
            <person name="Libourel C."/>
            <person name="Otte J."/>
            <person name="Skaloud P."/>
            <person name="Haon M."/>
            <person name="Grisel S."/>
            <person name="Petersen M."/>
            <person name="Berrin J.G."/>
            <person name="Delaux P.M."/>
            <person name="Dal Grande F."/>
            <person name="Keller J."/>
        </authorList>
    </citation>
    <scope>NUCLEOTIDE SEQUENCE [LARGE SCALE GENOMIC DNA]</scope>
    <source>
        <strain evidence="3 4">SAG 2043</strain>
    </source>
</reference>